<sequence>MHSAMSDSRSSGLFQQATATTTASASRTTEASPHLSSSSRPAASALSLKEPLTGADQ</sequence>
<evidence type="ECO:0000313" key="3">
    <source>
        <dbReference type="Proteomes" id="UP000265566"/>
    </source>
</evidence>
<feature type="compositionally biased region" description="Polar residues" evidence="1">
    <location>
        <begin position="1"/>
        <end position="16"/>
    </location>
</feature>
<feature type="compositionally biased region" description="Low complexity" evidence="1">
    <location>
        <begin position="17"/>
        <end position="48"/>
    </location>
</feature>
<dbReference type="AlphaFoldDB" id="A0A396IH55"/>
<accession>A0A396IH55</accession>
<feature type="region of interest" description="Disordered" evidence="1">
    <location>
        <begin position="1"/>
        <end position="57"/>
    </location>
</feature>
<gene>
    <name evidence="2" type="ORF">MtrunA17_Chr4g0066301</name>
</gene>
<name>A0A396IH55_MEDTR</name>
<proteinExistence type="predicted"/>
<organism evidence="2 3">
    <name type="scientific">Medicago truncatula</name>
    <name type="common">Barrel medic</name>
    <name type="synonym">Medicago tribuloides</name>
    <dbReference type="NCBI Taxonomy" id="3880"/>
    <lineage>
        <taxon>Eukaryota</taxon>
        <taxon>Viridiplantae</taxon>
        <taxon>Streptophyta</taxon>
        <taxon>Embryophyta</taxon>
        <taxon>Tracheophyta</taxon>
        <taxon>Spermatophyta</taxon>
        <taxon>Magnoliopsida</taxon>
        <taxon>eudicotyledons</taxon>
        <taxon>Gunneridae</taxon>
        <taxon>Pentapetalae</taxon>
        <taxon>rosids</taxon>
        <taxon>fabids</taxon>
        <taxon>Fabales</taxon>
        <taxon>Fabaceae</taxon>
        <taxon>Papilionoideae</taxon>
        <taxon>50 kb inversion clade</taxon>
        <taxon>NPAAA clade</taxon>
        <taxon>Hologalegina</taxon>
        <taxon>IRL clade</taxon>
        <taxon>Trifolieae</taxon>
        <taxon>Medicago</taxon>
    </lineage>
</organism>
<dbReference type="Proteomes" id="UP000265566">
    <property type="component" value="Chromosome 4"/>
</dbReference>
<dbReference type="EMBL" id="PSQE01000004">
    <property type="protein sequence ID" value="RHN64181.1"/>
    <property type="molecule type" value="Genomic_DNA"/>
</dbReference>
<evidence type="ECO:0000256" key="1">
    <source>
        <dbReference type="SAM" id="MobiDB-lite"/>
    </source>
</evidence>
<evidence type="ECO:0000313" key="2">
    <source>
        <dbReference type="EMBL" id="RHN64181.1"/>
    </source>
</evidence>
<dbReference type="Gramene" id="rna26968">
    <property type="protein sequence ID" value="RHN64181.1"/>
    <property type="gene ID" value="gene26968"/>
</dbReference>
<comment type="caution">
    <text evidence="2">The sequence shown here is derived from an EMBL/GenBank/DDBJ whole genome shotgun (WGS) entry which is preliminary data.</text>
</comment>
<protein>
    <submittedName>
        <fullName evidence="2">Uncharacterized protein</fullName>
    </submittedName>
</protein>
<reference evidence="3" key="1">
    <citation type="journal article" date="2018" name="Nat. Plants">
        <title>Whole-genome landscape of Medicago truncatula symbiotic genes.</title>
        <authorList>
            <person name="Pecrix Y."/>
            <person name="Staton S.E."/>
            <person name="Sallet E."/>
            <person name="Lelandais-Briere C."/>
            <person name="Moreau S."/>
            <person name="Carrere S."/>
            <person name="Blein T."/>
            <person name="Jardinaud M.F."/>
            <person name="Latrasse D."/>
            <person name="Zouine M."/>
            <person name="Zahm M."/>
            <person name="Kreplak J."/>
            <person name="Mayjonade B."/>
            <person name="Satge C."/>
            <person name="Perez M."/>
            <person name="Cauet S."/>
            <person name="Marande W."/>
            <person name="Chantry-Darmon C."/>
            <person name="Lopez-Roques C."/>
            <person name="Bouchez O."/>
            <person name="Berard A."/>
            <person name="Debelle F."/>
            <person name="Munos S."/>
            <person name="Bendahmane A."/>
            <person name="Berges H."/>
            <person name="Niebel A."/>
            <person name="Buitink J."/>
            <person name="Frugier F."/>
            <person name="Benhamed M."/>
            <person name="Crespi M."/>
            <person name="Gouzy J."/>
            <person name="Gamas P."/>
        </authorList>
    </citation>
    <scope>NUCLEOTIDE SEQUENCE [LARGE SCALE GENOMIC DNA]</scope>
    <source>
        <strain evidence="3">cv. Jemalong A17</strain>
    </source>
</reference>